<feature type="non-terminal residue" evidence="1">
    <location>
        <position position="1"/>
    </location>
</feature>
<gene>
    <name evidence="1" type="ORF">AMQ84_01250</name>
</gene>
<name>A0A132UCQ2_9BACL</name>
<reference evidence="1 2" key="1">
    <citation type="submission" date="2015-08" db="EMBL/GenBank/DDBJ databases">
        <title>Genomes of Paenibacillus riograndensis.</title>
        <authorList>
            <person name="Sant'Anna F.H."/>
            <person name="Souza R."/>
            <person name="Ambrosini A."/>
            <person name="Bach E."/>
            <person name="Fernandes G."/>
            <person name="Balsanelli E."/>
            <person name="Baura V.A."/>
            <person name="Pedrosa F.O."/>
            <person name="Souza E.M."/>
            <person name="Passaglia L."/>
        </authorList>
    </citation>
    <scope>NUCLEOTIDE SEQUENCE [LARGE SCALE GENOMIC DNA]</scope>
    <source>
        <strain evidence="1 2">CAS34</strain>
    </source>
</reference>
<protein>
    <submittedName>
        <fullName evidence="1">Uncharacterized protein</fullName>
    </submittedName>
</protein>
<dbReference type="AlphaFoldDB" id="A0A132UCQ2"/>
<evidence type="ECO:0000313" key="1">
    <source>
        <dbReference type="EMBL" id="KWX81043.1"/>
    </source>
</evidence>
<comment type="caution">
    <text evidence="1">The sequence shown here is derived from an EMBL/GenBank/DDBJ whole genome shotgun (WGS) entry which is preliminary data.</text>
</comment>
<organism evidence="1 2">
    <name type="scientific">Paenibacillus riograndensis</name>
    <dbReference type="NCBI Taxonomy" id="483937"/>
    <lineage>
        <taxon>Bacteria</taxon>
        <taxon>Bacillati</taxon>
        <taxon>Bacillota</taxon>
        <taxon>Bacilli</taxon>
        <taxon>Bacillales</taxon>
        <taxon>Paenibacillaceae</taxon>
        <taxon>Paenibacillus</taxon>
        <taxon>Paenibacillus sonchi group</taxon>
    </lineage>
</organism>
<dbReference type="PATRIC" id="fig|483937.3.peg.6340"/>
<evidence type="ECO:0000313" key="2">
    <source>
        <dbReference type="Proteomes" id="UP000070475"/>
    </source>
</evidence>
<proteinExistence type="predicted"/>
<keyword evidence="2" id="KW-1185">Reference proteome</keyword>
<dbReference type="EMBL" id="LIRB01000080">
    <property type="protein sequence ID" value="KWX81043.1"/>
    <property type="molecule type" value="Genomic_DNA"/>
</dbReference>
<accession>A0A132UCQ2</accession>
<dbReference type="Proteomes" id="UP000070475">
    <property type="component" value="Unassembled WGS sequence"/>
</dbReference>
<sequence length="142" mass="16840">LLRDYLYERDTSNRYRAFEGPLPGSDDRTWGLEVYSSLIRAINQIKISPVTLRSLHALYEHKRLMTMRVNYLYSNKFIESSSKLIGFFEQIENESLLIRNLFIKYSLNDNFERANLTARLTEVRNLEENCLSVLIDSFYKEL</sequence>